<dbReference type="CDD" id="cd00207">
    <property type="entry name" value="fer2"/>
    <property type="match status" value="1"/>
</dbReference>
<comment type="similarity">
    <text evidence="3">Belongs to the complex I 75 kDa subunit family.</text>
</comment>
<keyword evidence="8" id="KW-0408">Iron</keyword>
<dbReference type="GO" id="GO:0016491">
    <property type="term" value="F:oxidoreductase activity"/>
    <property type="evidence" value="ECO:0007669"/>
    <property type="project" value="InterPro"/>
</dbReference>
<dbReference type="PROSITE" id="PS51085">
    <property type="entry name" value="2FE2S_FER_2"/>
    <property type="match status" value="1"/>
</dbReference>
<accession>X1UG74</accession>
<evidence type="ECO:0000259" key="15">
    <source>
        <dbReference type="PROSITE" id="PS51839"/>
    </source>
</evidence>
<evidence type="ECO:0000256" key="11">
    <source>
        <dbReference type="ARBA" id="ARBA00023136"/>
    </source>
</evidence>
<evidence type="ECO:0000256" key="6">
    <source>
        <dbReference type="ARBA" id="ARBA00022723"/>
    </source>
</evidence>
<keyword evidence="9" id="KW-0411">Iron-sulfur</keyword>
<evidence type="ECO:0000256" key="2">
    <source>
        <dbReference type="ARBA" id="ARBA00004370"/>
    </source>
</evidence>
<comment type="caution">
    <text evidence="16">The sequence shown here is derived from an EMBL/GenBank/DDBJ whole genome shotgun (WGS) entry which is preliminary data.</text>
</comment>
<name>X1UG74_9ZZZZ</name>
<dbReference type="Gene3D" id="3.30.70.20">
    <property type="match status" value="1"/>
</dbReference>
<feature type="non-terminal residue" evidence="16">
    <location>
        <position position="169"/>
    </location>
</feature>
<evidence type="ECO:0008006" key="17">
    <source>
        <dbReference type="Google" id="ProtNLM"/>
    </source>
</evidence>
<evidence type="ECO:0000256" key="4">
    <source>
        <dbReference type="ARBA" id="ARBA00022485"/>
    </source>
</evidence>
<organism evidence="16">
    <name type="scientific">marine sediment metagenome</name>
    <dbReference type="NCBI Taxonomy" id="412755"/>
    <lineage>
        <taxon>unclassified sequences</taxon>
        <taxon>metagenomes</taxon>
        <taxon>ecological metagenomes</taxon>
    </lineage>
</organism>
<dbReference type="FunFam" id="3.10.20.740:FF:000004">
    <property type="entry name" value="NADH-quinone oxidoreductase"/>
    <property type="match status" value="1"/>
</dbReference>
<evidence type="ECO:0000313" key="16">
    <source>
        <dbReference type="EMBL" id="GAJ02572.1"/>
    </source>
</evidence>
<keyword evidence="10" id="KW-0520">NAD</keyword>
<keyword evidence="7" id="KW-1278">Translocase</keyword>
<proteinExistence type="inferred from homology"/>
<evidence type="ECO:0000256" key="5">
    <source>
        <dbReference type="ARBA" id="ARBA00022714"/>
    </source>
</evidence>
<dbReference type="PROSITE" id="PS51379">
    <property type="entry name" value="4FE4S_FER_2"/>
    <property type="match status" value="1"/>
</dbReference>
<dbReference type="InterPro" id="IPR017896">
    <property type="entry name" value="4Fe4S_Fe-S-bd"/>
</dbReference>
<dbReference type="Gene3D" id="3.10.20.740">
    <property type="match status" value="1"/>
</dbReference>
<evidence type="ECO:0000256" key="1">
    <source>
        <dbReference type="ARBA" id="ARBA00001966"/>
    </source>
</evidence>
<evidence type="ECO:0000256" key="12">
    <source>
        <dbReference type="ARBA" id="ARBA00034078"/>
    </source>
</evidence>
<evidence type="ECO:0000256" key="9">
    <source>
        <dbReference type="ARBA" id="ARBA00023014"/>
    </source>
</evidence>
<evidence type="ECO:0000256" key="7">
    <source>
        <dbReference type="ARBA" id="ARBA00022967"/>
    </source>
</evidence>
<evidence type="ECO:0000256" key="10">
    <source>
        <dbReference type="ARBA" id="ARBA00023027"/>
    </source>
</evidence>
<dbReference type="InterPro" id="IPR036010">
    <property type="entry name" value="2Fe-2S_ferredoxin-like_sf"/>
</dbReference>
<dbReference type="PROSITE" id="PS51839">
    <property type="entry name" value="4FE4S_HC3"/>
    <property type="match status" value="1"/>
</dbReference>
<dbReference type="GO" id="GO:0046872">
    <property type="term" value="F:metal ion binding"/>
    <property type="evidence" value="ECO:0007669"/>
    <property type="project" value="UniProtKB-KW"/>
</dbReference>
<gene>
    <name evidence="16" type="ORF">S12H4_28402</name>
</gene>
<keyword evidence="6" id="KW-0479">Metal-binding</keyword>
<dbReference type="EMBL" id="BARW01016288">
    <property type="protein sequence ID" value="GAJ02572.1"/>
    <property type="molecule type" value="Genomic_DNA"/>
</dbReference>
<dbReference type="Pfam" id="PF13510">
    <property type="entry name" value="Fer2_4"/>
    <property type="match status" value="1"/>
</dbReference>
<comment type="cofactor">
    <cofactor evidence="12">
        <name>[2Fe-2S] cluster</name>
        <dbReference type="ChEBI" id="CHEBI:190135"/>
    </cofactor>
</comment>
<dbReference type="Pfam" id="PF10588">
    <property type="entry name" value="NADH-G_4Fe-4S_3"/>
    <property type="match status" value="1"/>
</dbReference>
<evidence type="ECO:0000256" key="8">
    <source>
        <dbReference type="ARBA" id="ARBA00023004"/>
    </source>
</evidence>
<dbReference type="GO" id="GO:0051537">
    <property type="term" value="F:2 iron, 2 sulfur cluster binding"/>
    <property type="evidence" value="ECO:0007669"/>
    <property type="project" value="UniProtKB-KW"/>
</dbReference>
<comment type="cofactor">
    <cofactor evidence="1">
        <name>[4Fe-4S] cluster</name>
        <dbReference type="ChEBI" id="CHEBI:49883"/>
    </cofactor>
</comment>
<keyword evidence="11" id="KW-0472">Membrane</keyword>
<evidence type="ECO:0000259" key="13">
    <source>
        <dbReference type="PROSITE" id="PS51085"/>
    </source>
</evidence>
<comment type="subcellular location">
    <subcellularLocation>
        <location evidence="2">Membrane</location>
    </subcellularLocation>
</comment>
<dbReference type="InterPro" id="IPR001041">
    <property type="entry name" value="2Fe-2S_ferredoxin-type"/>
</dbReference>
<dbReference type="InterPro" id="IPR019574">
    <property type="entry name" value="NADH_UbQ_OxRdtase_Gsu_4Fe4S-bd"/>
</dbReference>
<evidence type="ECO:0000256" key="3">
    <source>
        <dbReference type="ARBA" id="ARBA00005404"/>
    </source>
</evidence>
<keyword evidence="5" id="KW-0001">2Fe-2S</keyword>
<dbReference type="GO" id="GO:0051539">
    <property type="term" value="F:4 iron, 4 sulfur cluster binding"/>
    <property type="evidence" value="ECO:0007669"/>
    <property type="project" value="UniProtKB-KW"/>
</dbReference>
<dbReference type="AlphaFoldDB" id="X1UG74"/>
<dbReference type="SUPFAM" id="SSF54292">
    <property type="entry name" value="2Fe-2S ferredoxin-like"/>
    <property type="match status" value="1"/>
</dbReference>
<reference evidence="16" key="1">
    <citation type="journal article" date="2014" name="Front. Microbiol.">
        <title>High frequency of phylogenetically diverse reductive dehalogenase-homologous genes in deep subseafloor sedimentary metagenomes.</title>
        <authorList>
            <person name="Kawai M."/>
            <person name="Futagami T."/>
            <person name="Toyoda A."/>
            <person name="Takaki Y."/>
            <person name="Nishi S."/>
            <person name="Hori S."/>
            <person name="Arai W."/>
            <person name="Tsubouchi T."/>
            <person name="Morono Y."/>
            <person name="Uchiyama I."/>
            <person name="Ito T."/>
            <person name="Fujiyama A."/>
            <person name="Inagaki F."/>
            <person name="Takami H."/>
        </authorList>
    </citation>
    <scope>NUCLEOTIDE SEQUENCE</scope>
    <source>
        <strain evidence="16">Expedition CK06-06</strain>
    </source>
</reference>
<dbReference type="SUPFAM" id="SSF54862">
    <property type="entry name" value="4Fe-4S ferredoxins"/>
    <property type="match status" value="1"/>
</dbReference>
<evidence type="ECO:0000259" key="14">
    <source>
        <dbReference type="PROSITE" id="PS51379"/>
    </source>
</evidence>
<dbReference type="GO" id="GO:0016020">
    <property type="term" value="C:membrane"/>
    <property type="evidence" value="ECO:0007669"/>
    <property type="project" value="UniProtKB-SubCell"/>
</dbReference>
<feature type="domain" description="2Fe-2S ferredoxin-type" evidence="13">
    <location>
        <begin position="2"/>
        <end position="80"/>
    </location>
</feature>
<sequence>MKPITITLDGREVSGYPGMTILELAKESGIDIPTLCHDPQLTSVGACRVCLVEDERNSALLASCVSPIASGMVINTHSPRVIERRKTIVKLMLTSHPDSCLVCDKGNRCQLRQIASDLGIGLVELQRIPQMASIEEVNPFLERDLSKCILCAKCIRACQELVVEGAIDY</sequence>
<keyword evidence="4" id="KW-0004">4Fe-4S</keyword>
<dbReference type="SMART" id="SM00929">
    <property type="entry name" value="NADH-G_4Fe-4S_3"/>
    <property type="match status" value="1"/>
</dbReference>
<feature type="domain" description="4Fe-4S ferredoxin-type" evidence="14">
    <location>
        <begin position="139"/>
        <end position="168"/>
    </location>
</feature>
<feature type="domain" description="4Fe-4S His(Cys)3-ligated-type" evidence="15">
    <location>
        <begin position="80"/>
        <end position="119"/>
    </location>
</feature>
<protein>
    <recommendedName>
        <fullName evidence="17">2Fe-2S ferredoxin-type domain-containing protein</fullName>
    </recommendedName>
</protein>